<organism evidence="2 3">
    <name type="scientific">Lasiodiplodia theobromae</name>
    <dbReference type="NCBI Taxonomy" id="45133"/>
    <lineage>
        <taxon>Eukaryota</taxon>
        <taxon>Fungi</taxon>
        <taxon>Dikarya</taxon>
        <taxon>Ascomycota</taxon>
        <taxon>Pezizomycotina</taxon>
        <taxon>Dothideomycetes</taxon>
        <taxon>Dothideomycetes incertae sedis</taxon>
        <taxon>Botryosphaeriales</taxon>
        <taxon>Botryosphaeriaceae</taxon>
        <taxon>Lasiodiplodia</taxon>
    </lineage>
</organism>
<reference evidence="2 3" key="1">
    <citation type="journal article" date="2019" name="Sci. Rep.">
        <title>A multi-omics analysis of the grapevine pathogen Lasiodiplodia theobromae reveals that temperature affects the expression of virulence- and pathogenicity-related genes.</title>
        <authorList>
            <person name="Felix C."/>
            <person name="Meneses R."/>
            <person name="Goncalves M.F.M."/>
            <person name="Tilleman L."/>
            <person name="Duarte A.S."/>
            <person name="Jorrin-Novo J.V."/>
            <person name="Van de Peer Y."/>
            <person name="Deforce D."/>
            <person name="Van Nieuwerburgh F."/>
            <person name="Esteves A.C."/>
            <person name="Alves A."/>
        </authorList>
    </citation>
    <scope>NUCLEOTIDE SEQUENCE [LARGE SCALE GENOMIC DNA]</scope>
    <source>
        <strain evidence="2 3">LA-SOL3</strain>
    </source>
</reference>
<accession>A0A5N5D2W8</accession>
<dbReference type="OrthoDB" id="1731983at2759"/>
<dbReference type="InterPro" id="IPR036291">
    <property type="entry name" value="NAD(P)-bd_dom_sf"/>
</dbReference>
<dbReference type="InterPro" id="IPR055222">
    <property type="entry name" value="PRISE-like_Rossmann-fold"/>
</dbReference>
<dbReference type="Gene3D" id="3.40.50.720">
    <property type="entry name" value="NAD(P)-binding Rossmann-like Domain"/>
    <property type="match status" value="1"/>
</dbReference>
<name>A0A5N5D2W8_9PEZI</name>
<feature type="domain" description="PRISE-like Rossmann-fold" evidence="1">
    <location>
        <begin position="6"/>
        <end position="304"/>
    </location>
</feature>
<comment type="caution">
    <text evidence="2">The sequence shown here is derived from an EMBL/GenBank/DDBJ whole genome shotgun (WGS) entry which is preliminary data.</text>
</comment>
<dbReference type="CDD" id="cd08948">
    <property type="entry name" value="5beta-POR_like_SDR_a"/>
    <property type="match status" value="1"/>
</dbReference>
<dbReference type="PANTHER" id="PTHR32487:SF0">
    <property type="entry name" value="3-OXO-DELTA(4,5)-STEROID 5-BETA-REDUCTASE"/>
    <property type="match status" value="1"/>
</dbReference>
<proteinExistence type="predicted"/>
<dbReference type="EMBL" id="VCHE01000087">
    <property type="protein sequence ID" value="KAB2572030.1"/>
    <property type="molecule type" value="Genomic_DNA"/>
</dbReference>
<dbReference type="SUPFAM" id="SSF51735">
    <property type="entry name" value="NAD(P)-binding Rossmann-fold domains"/>
    <property type="match status" value="1"/>
</dbReference>
<dbReference type="Pfam" id="PF22917">
    <property type="entry name" value="PRISE"/>
    <property type="match status" value="1"/>
</dbReference>
<dbReference type="PANTHER" id="PTHR32487">
    <property type="entry name" value="3-OXO-DELTA(4,5)-STEROID 5-BETA-REDUCTASE"/>
    <property type="match status" value="1"/>
</dbReference>
<dbReference type="Proteomes" id="UP000325902">
    <property type="component" value="Unassembled WGS sequence"/>
</dbReference>
<gene>
    <name evidence="2" type="primary">gsfE_0</name>
    <name evidence="2" type="ORF">DBV05_g9324</name>
</gene>
<sequence>MPAKVALVTGCNGISGHAIAEHLTKQPDTEWTKIIVSSRSTPKSFWIDPRVHFVAVDFLKPKDDAIKALKPLCGDVTHVFFASYVHNNDLSKLAETNIPLFVNFMDAIDEVCPKLERVCLQTGGKHYGVHLGPLKQPVTEDIGRYDDKNGTNFYYPQEDYMREVQKRRNQWAYNIIRPFGIIGFTPHATGMAMGLLFAVYILVNKELGIEAPFPGPSSRLDLVDDISYAPAIADMTLWAATNEHTKNEDFNNASGDTVVYRYFWPELASYFGLQISNVTALETSMAEWAKDKRPVWEQVVKKYGGNVEVFDWCEWESMNWLEEIHWPILPSATKARKFGWKRFDTATECWFGTFKSFQNAGILPRVPTNSP</sequence>
<dbReference type="AlphaFoldDB" id="A0A5N5D2W8"/>
<evidence type="ECO:0000313" key="2">
    <source>
        <dbReference type="EMBL" id="KAB2572030.1"/>
    </source>
</evidence>
<evidence type="ECO:0000313" key="3">
    <source>
        <dbReference type="Proteomes" id="UP000325902"/>
    </source>
</evidence>
<evidence type="ECO:0000259" key="1">
    <source>
        <dbReference type="Pfam" id="PF22917"/>
    </source>
</evidence>
<keyword evidence="3" id="KW-1185">Reference proteome</keyword>
<protein>
    <submittedName>
        <fullName evidence="2">Short chain dehydrogenase gsfE</fullName>
    </submittedName>
</protein>